<keyword evidence="3" id="KW-0862">Zinc</keyword>
<dbReference type="Proteomes" id="UP001165135">
    <property type="component" value="Unassembled WGS sequence"/>
</dbReference>
<keyword evidence="1" id="KW-0479">Metal-binding</keyword>
<evidence type="ECO:0000313" key="7">
    <source>
        <dbReference type="Proteomes" id="UP001165135"/>
    </source>
</evidence>
<evidence type="ECO:0000259" key="5">
    <source>
        <dbReference type="Pfam" id="PF01258"/>
    </source>
</evidence>
<dbReference type="InterPro" id="IPR000962">
    <property type="entry name" value="Znf_DskA_TraR"/>
</dbReference>
<dbReference type="InterPro" id="IPR020458">
    <property type="entry name" value="Znf_DskA_TraR_CS"/>
</dbReference>
<feature type="domain" description="Zinc finger DksA/TraR C4-type" evidence="5">
    <location>
        <begin position="82"/>
        <end position="114"/>
    </location>
</feature>
<evidence type="ECO:0000256" key="1">
    <source>
        <dbReference type="ARBA" id="ARBA00022723"/>
    </source>
</evidence>
<gene>
    <name evidence="6" type="ORF">Airi01_076770</name>
</gene>
<dbReference type="SUPFAM" id="SSF57716">
    <property type="entry name" value="Glucocorticoid receptor-like (DNA-binding domain)"/>
    <property type="match status" value="1"/>
</dbReference>
<dbReference type="PROSITE" id="PS01102">
    <property type="entry name" value="ZF_DKSA_1"/>
    <property type="match status" value="1"/>
</dbReference>
<dbReference type="AlphaFoldDB" id="A0A9W6RQ60"/>
<protein>
    <submittedName>
        <fullName evidence="6">DnaK suppressor protein</fullName>
    </submittedName>
</protein>
<proteinExistence type="predicted"/>
<comment type="caution">
    <text evidence="6">The sequence shown here is derived from an EMBL/GenBank/DDBJ whole genome shotgun (WGS) entry which is preliminary data.</text>
</comment>
<dbReference type="EMBL" id="BSTJ01000011">
    <property type="protein sequence ID" value="GLY79410.1"/>
    <property type="molecule type" value="Genomic_DNA"/>
</dbReference>
<dbReference type="GO" id="GO:0008270">
    <property type="term" value="F:zinc ion binding"/>
    <property type="evidence" value="ECO:0007669"/>
    <property type="project" value="UniProtKB-KW"/>
</dbReference>
<dbReference type="PANTHER" id="PTHR33823">
    <property type="entry name" value="RNA POLYMERASE-BINDING TRANSCRIPTION FACTOR DKSA-RELATED"/>
    <property type="match status" value="1"/>
</dbReference>
<keyword evidence="2" id="KW-0863">Zinc-finger</keyword>
<accession>A0A9W6RQ60</accession>
<organism evidence="6 7">
    <name type="scientific">Actinoallomurus iriomotensis</name>
    <dbReference type="NCBI Taxonomy" id="478107"/>
    <lineage>
        <taxon>Bacteria</taxon>
        <taxon>Bacillati</taxon>
        <taxon>Actinomycetota</taxon>
        <taxon>Actinomycetes</taxon>
        <taxon>Streptosporangiales</taxon>
        <taxon>Thermomonosporaceae</taxon>
        <taxon>Actinoallomurus</taxon>
    </lineage>
</organism>
<name>A0A9W6RQ60_9ACTN</name>
<feature type="zinc finger region" description="dksA C4-type" evidence="4">
    <location>
        <begin position="87"/>
        <end position="111"/>
    </location>
</feature>
<dbReference type="PROSITE" id="PS51128">
    <property type="entry name" value="ZF_DKSA_2"/>
    <property type="match status" value="1"/>
</dbReference>
<dbReference type="SUPFAM" id="SSF109635">
    <property type="entry name" value="DnaK suppressor protein DksA, alpha-hairpin domain"/>
    <property type="match status" value="1"/>
</dbReference>
<dbReference type="Gene3D" id="1.20.120.910">
    <property type="entry name" value="DksA, coiled-coil domain"/>
    <property type="match status" value="1"/>
</dbReference>
<evidence type="ECO:0000256" key="2">
    <source>
        <dbReference type="ARBA" id="ARBA00022771"/>
    </source>
</evidence>
<dbReference type="InterPro" id="IPR037187">
    <property type="entry name" value="DnaK_N"/>
</dbReference>
<dbReference type="Pfam" id="PF01258">
    <property type="entry name" value="zf-dskA_traR"/>
    <property type="match status" value="1"/>
</dbReference>
<reference evidence="6" key="1">
    <citation type="submission" date="2023-03" db="EMBL/GenBank/DDBJ databases">
        <title>Actinoallomurus iriomotensis NBRC 103681.</title>
        <authorList>
            <person name="Ichikawa N."/>
            <person name="Sato H."/>
            <person name="Tonouchi N."/>
        </authorList>
    </citation>
    <scope>NUCLEOTIDE SEQUENCE</scope>
    <source>
        <strain evidence="6">NBRC 103681</strain>
    </source>
</reference>
<sequence>MDPLSLADQLNAEREKTLERIAALAHDREGVIESCVSTGVDDEHDPEGATIAFERAQIEALLDQSRRHLSDLDRALRRLDEGAYGRCEVCGAPIAAERLAARPTALTCIACASRR</sequence>
<evidence type="ECO:0000256" key="3">
    <source>
        <dbReference type="ARBA" id="ARBA00022833"/>
    </source>
</evidence>
<evidence type="ECO:0000256" key="4">
    <source>
        <dbReference type="PROSITE-ProRule" id="PRU00510"/>
    </source>
</evidence>
<evidence type="ECO:0000313" key="6">
    <source>
        <dbReference type="EMBL" id="GLY79410.1"/>
    </source>
</evidence>